<gene>
    <name evidence="2" type="ORF">GCM10009827_025170</name>
</gene>
<protein>
    <recommendedName>
        <fullName evidence="1">TY-Chap N-terminal domain-containing protein</fullName>
    </recommendedName>
</protein>
<accession>A0ABP4KWP4</accession>
<proteinExistence type="predicted"/>
<evidence type="ECO:0000313" key="2">
    <source>
        <dbReference type="EMBL" id="GAA1509965.1"/>
    </source>
</evidence>
<feature type="domain" description="TY-Chap N-terminal" evidence="1">
    <location>
        <begin position="2"/>
        <end position="108"/>
    </location>
</feature>
<name>A0ABP4KWP4_9ACTN</name>
<dbReference type="Proteomes" id="UP001501470">
    <property type="component" value="Unassembled WGS sequence"/>
</dbReference>
<evidence type="ECO:0000313" key="3">
    <source>
        <dbReference type="Proteomes" id="UP001501470"/>
    </source>
</evidence>
<organism evidence="2 3">
    <name type="scientific">Dactylosporangium maewongense</name>
    <dbReference type="NCBI Taxonomy" id="634393"/>
    <lineage>
        <taxon>Bacteria</taxon>
        <taxon>Bacillati</taxon>
        <taxon>Actinomycetota</taxon>
        <taxon>Actinomycetes</taxon>
        <taxon>Micromonosporales</taxon>
        <taxon>Micromonosporaceae</taxon>
        <taxon>Dactylosporangium</taxon>
    </lineage>
</organism>
<dbReference type="InterPro" id="IPR054344">
    <property type="entry name" value="TY-Chap_N"/>
</dbReference>
<dbReference type="EMBL" id="BAAAQD010000004">
    <property type="protein sequence ID" value="GAA1509965.1"/>
    <property type="molecule type" value="Genomic_DNA"/>
</dbReference>
<keyword evidence="3" id="KW-1185">Reference proteome</keyword>
<dbReference type="Pfam" id="PF22552">
    <property type="entry name" value="TY-Chap3"/>
    <property type="match status" value="1"/>
</dbReference>
<reference evidence="3" key="1">
    <citation type="journal article" date="2019" name="Int. J. Syst. Evol. Microbiol.">
        <title>The Global Catalogue of Microorganisms (GCM) 10K type strain sequencing project: providing services to taxonomists for standard genome sequencing and annotation.</title>
        <authorList>
            <consortium name="The Broad Institute Genomics Platform"/>
            <consortium name="The Broad Institute Genome Sequencing Center for Infectious Disease"/>
            <person name="Wu L."/>
            <person name="Ma J."/>
        </authorList>
    </citation>
    <scope>NUCLEOTIDE SEQUENCE [LARGE SCALE GENOMIC DNA]</scope>
    <source>
        <strain evidence="3">JCM 15933</strain>
    </source>
</reference>
<comment type="caution">
    <text evidence="2">The sequence shown here is derived from an EMBL/GenBank/DDBJ whole genome shotgun (WGS) entry which is preliminary data.</text>
</comment>
<sequence length="451" mass="49137">MADELVGALAGLRPEAAISLSGGDGFVQFIRFTRGYRLDVPSVYMLTRDVPERAADLAALGWQPDEDGAETLCFPEVPAPVEPATARRLADVIVRTLRDVHGFADPAEVTYTSFDNNGMRAPQLRTVAAEAGQEVPDDRDPATLLPAPSPAWRRLCAVFAGGLGDWSRGTFDRLVAEQGWQPDGDELLAAGGERIEAHDWDAGYYGHGEISSLSARLPVGEAGVADDFRRALAAAVAVLGHPPIVGSEGRMPLARWRGEDTTLTLEALWGRHIRLTAEPTGPRENVIYNKQKWMMTPDDWAPDELWFTEPDVEAPQAKALHGMMTYWHSPSETLDGTVDELRVLFASWCSALPMLHPYASSARWRLRRTSGTMVAEGEFTRERVTARFGWSDEFGERVETVPGGDVAADLAARVAAALDRAGVTAPGDLDGGAWSDTPAERLNALRLTVRR</sequence>
<evidence type="ECO:0000259" key="1">
    <source>
        <dbReference type="Pfam" id="PF22552"/>
    </source>
</evidence>